<dbReference type="InterPro" id="IPR000073">
    <property type="entry name" value="AB_hydrolase_1"/>
</dbReference>
<dbReference type="InterPro" id="IPR050266">
    <property type="entry name" value="AB_hydrolase_sf"/>
</dbReference>
<dbReference type="Gene3D" id="3.40.50.1820">
    <property type="entry name" value="alpha/beta hydrolase"/>
    <property type="match status" value="1"/>
</dbReference>
<comment type="caution">
    <text evidence="2">The sequence shown here is derived from an EMBL/GenBank/DDBJ whole genome shotgun (WGS) entry which is preliminary data.</text>
</comment>
<sequence length="350" mass="38909">MTALPPLRKPPWPPAGWHDWLTVAERLDRRFDGHYAFGGFDYRQPLALQRAVPLRLRRAYEVPVAYTDWGPRDGPLLLCCGGVANTAMRFAFVAADLAREGWRVVCMDWLGRGRSGWLADHSEYTLACYVEQLHQMIAHLGGGPVALLGSSMGGSAALALAAQSPALVSRLVLNDVGPHIPRARRARRAETLARHYVFRSPAELMRRAGASQKHDGPVADDVRLFITYHQTCWSPDNGGRIYRHDLRALLAYRDDAARSVDQWREWSALACPVLVLHGEESDALTEPTLRRMQQARPLALVHVPDTGHTPVLADRNQTAFIGDWLCGTVGDDCECSLPHAPLRRSWTPPG</sequence>
<name>A0ABX2ELQ2_9BURK</name>
<accession>A0ABX2ELQ2</accession>
<dbReference type="Pfam" id="PF00561">
    <property type="entry name" value="Abhydrolase_1"/>
    <property type="match status" value="1"/>
</dbReference>
<evidence type="ECO:0000313" key="3">
    <source>
        <dbReference type="Proteomes" id="UP000737171"/>
    </source>
</evidence>
<dbReference type="PRINTS" id="PR00111">
    <property type="entry name" value="ABHYDROLASE"/>
</dbReference>
<dbReference type="Proteomes" id="UP000737171">
    <property type="component" value="Unassembled WGS sequence"/>
</dbReference>
<gene>
    <name evidence="2" type="ORF">HLB44_21195</name>
</gene>
<feature type="domain" description="AB hydrolase-1" evidence="1">
    <location>
        <begin position="75"/>
        <end position="310"/>
    </location>
</feature>
<keyword evidence="2" id="KW-0378">Hydrolase</keyword>
<keyword evidence="3" id="KW-1185">Reference proteome</keyword>
<evidence type="ECO:0000259" key="1">
    <source>
        <dbReference type="Pfam" id="PF00561"/>
    </source>
</evidence>
<dbReference type="EMBL" id="JABRWJ010000006">
    <property type="protein sequence ID" value="NRF69523.1"/>
    <property type="molecule type" value="Genomic_DNA"/>
</dbReference>
<protein>
    <submittedName>
        <fullName evidence="2">Alpha/beta fold hydrolase</fullName>
    </submittedName>
</protein>
<dbReference type="InterPro" id="IPR029058">
    <property type="entry name" value="AB_hydrolase_fold"/>
</dbReference>
<proteinExistence type="predicted"/>
<evidence type="ECO:0000313" key="2">
    <source>
        <dbReference type="EMBL" id="NRF69523.1"/>
    </source>
</evidence>
<reference evidence="2 3" key="1">
    <citation type="submission" date="2020-05" db="EMBL/GenBank/DDBJ databases">
        <title>Aquincola sp. isolate from soil.</title>
        <authorList>
            <person name="Han J."/>
            <person name="Kim D.-U."/>
        </authorList>
    </citation>
    <scope>NUCLEOTIDE SEQUENCE [LARGE SCALE GENOMIC DNA]</scope>
    <source>
        <strain evidence="2 3">S2</strain>
    </source>
</reference>
<dbReference type="GO" id="GO:0016787">
    <property type="term" value="F:hydrolase activity"/>
    <property type="evidence" value="ECO:0007669"/>
    <property type="project" value="UniProtKB-KW"/>
</dbReference>
<dbReference type="PANTHER" id="PTHR43798:SF33">
    <property type="entry name" value="HYDROLASE, PUTATIVE (AFU_ORTHOLOGUE AFUA_2G14860)-RELATED"/>
    <property type="match status" value="1"/>
</dbReference>
<dbReference type="SUPFAM" id="SSF53474">
    <property type="entry name" value="alpha/beta-Hydrolases"/>
    <property type="match status" value="1"/>
</dbReference>
<organism evidence="2 3">
    <name type="scientific">Pseudaquabacterium terrae</name>
    <dbReference type="NCBI Taxonomy" id="2732868"/>
    <lineage>
        <taxon>Bacteria</taxon>
        <taxon>Pseudomonadati</taxon>
        <taxon>Pseudomonadota</taxon>
        <taxon>Betaproteobacteria</taxon>
        <taxon>Burkholderiales</taxon>
        <taxon>Sphaerotilaceae</taxon>
        <taxon>Pseudaquabacterium</taxon>
    </lineage>
</organism>
<dbReference type="RefSeq" id="WP_173126563.1">
    <property type="nucleotide sequence ID" value="NZ_JABRWJ010000006.1"/>
</dbReference>
<dbReference type="PANTHER" id="PTHR43798">
    <property type="entry name" value="MONOACYLGLYCEROL LIPASE"/>
    <property type="match status" value="1"/>
</dbReference>